<evidence type="ECO:0000313" key="2">
    <source>
        <dbReference type="EMBL" id="KAK0631783.1"/>
    </source>
</evidence>
<dbReference type="AlphaFoldDB" id="A0AA39XD62"/>
<gene>
    <name evidence="2" type="ORF">B0T14DRAFT_10962</name>
</gene>
<keyword evidence="3" id="KW-1185">Reference proteome</keyword>
<reference evidence="2" key="1">
    <citation type="submission" date="2023-06" db="EMBL/GenBank/DDBJ databases">
        <title>Genome-scale phylogeny and comparative genomics of the fungal order Sordariales.</title>
        <authorList>
            <consortium name="Lawrence Berkeley National Laboratory"/>
            <person name="Hensen N."/>
            <person name="Bonometti L."/>
            <person name="Westerberg I."/>
            <person name="Brannstrom I.O."/>
            <person name="Guillou S."/>
            <person name="Cros-Aarteil S."/>
            <person name="Calhoun S."/>
            <person name="Haridas S."/>
            <person name="Kuo A."/>
            <person name="Mondo S."/>
            <person name="Pangilinan J."/>
            <person name="Riley R."/>
            <person name="Labutti K."/>
            <person name="Andreopoulos B."/>
            <person name="Lipzen A."/>
            <person name="Chen C."/>
            <person name="Yanf M."/>
            <person name="Daum C."/>
            <person name="Ng V."/>
            <person name="Clum A."/>
            <person name="Steindorff A."/>
            <person name="Ohm R."/>
            <person name="Martin F."/>
            <person name="Silar P."/>
            <person name="Natvig D."/>
            <person name="Lalanne C."/>
            <person name="Gautier V."/>
            <person name="Ament-Velasquez S.L."/>
            <person name="Kruys A."/>
            <person name="Hutchinson M.I."/>
            <person name="Powell A.J."/>
            <person name="Barry K."/>
            <person name="Miller A.N."/>
            <person name="Grigoriev I.V."/>
            <person name="Debuchy R."/>
            <person name="Gladieux P."/>
            <person name="Thoren M.H."/>
            <person name="Johannesson H."/>
        </authorList>
    </citation>
    <scope>NUCLEOTIDE SEQUENCE</scope>
    <source>
        <strain evidence="2">CBS 606.72</strain>
    </source>
</reference>
<accession>A0AA39XD62</accession>
<protein>
    <submittedName>
        <fullName evidence="2">Uncharacterized protein</fullName>
    </submittedName>
</protein>
<evidence type="ECO:0000256" key="1">
    <source>
        <dbReference type="SAM" id="MobiDB-lite"/>
    </source>
</evidence>
<feature type="region of interest" description="Disordered" evidence="1">
    <location>
        <begin position="155"/>
        <end position="179"/>
    </location>
</feature>
<comment type="caution">
    <text evidence="2">The sequence shown here is derived from an EMBL/GenBank/DDBJ whole genome shotgun (WGS) entry which is preliminary data.</text>
</comment>
<dbReference type="EMBL" id="JAULSU010000001">
    <property type="protein sequence ID" value="KAK0631783.1"/>
    <property type="molecule type" value="Genomic_DNA"/>
</dbReference>
<proteinExistence type="predicted"/>
<sequence length="179" mass="19126">MRWMRREDVSCSTIPPPFPLSGLCISCPRRSGGLLMHVLKMAVVVIASPPLRSPDGWYLTHSYDLASRCVERGSPLAWCIRLGTSPRQAGQAAFTSGRTQDSSLHPCLGSPHHSDPFQPSTCLGGAAVGTACRPPPRRGRSWLVCCMPKEEAESAWRSSPDSALLSGVCRSGSGPQGPA</sequence>
<organism evidence="2 3">
    <name type="scientific">Immersiella caudata</name>
    <dbReference type="NCBI Taxonomy" id="314043"/>
    <lineage>
        <taxon>Eukaryota</taxon>
        <taxon>Fungi</taxon>
        <taxon>Dikarya</taxon>
        <taxon>Ascomycota</taxon>
        <taxon>Pezizomycotina</taxon>
        <taxon>Sordariomycetes</taxon>
        <taxon>Sordariomycetidae</taxon>
        <taxon>Sordariales</taxon>
        <taxon>Lasiosphaeriaceae</taxon>
        <taxon>Immersiella</taxon>
    </lineage>
</organism>
<name>A0AA39XD62_9PEZI</name>
<evidence type="ECO:0000313" key="3">
    <source>
        <dbReference type="Proteomes" id="UP001175000"/>
    </source>
</evidence>
<dbReference type="Proteomes" id="UP001175000">
    <property type="component" value="Unassembled WGS sequence"/>
</dbReference>